<gene>
    <name evidence="5" type="ORF">CWE10_12470</name>
</gene>
<keyword evidence="3" id="KW-0175">Coiled coil</keyword>
<dbReference type="PROSITE" id="PS00211">
    <property type="entry name" value="ABC_TRANSPORTER_1"/>
    <property type="match status" value="2"/>
</dbReference>
<evidence type="ECO:0000313" key="5">
    <source>
        <dbReference type="EMBL" id="MBY6277004.1"/>
    </source>
</evidence>
<dbReference type="InterPro" id="IPR027417">
    <property type="entry name" value="P-loop_NTPase"/>
</dbReference>
<dbReference type="AlphaFoldDB" id="A0A953IAD0"/>
<reference evidence="5" key="1">
    <citation type="submission" date="2017-11" db="EMBL/GenBank/DDBJ databases">
        <title>Three new genomes from thermophilic consortium.</title>
        <authorList>
            <person name="Quaggio R."/>
            <person name="Amgarten D."/>
            <person name="Setubal J.C."/>
        </authorList>
    </citation>
    <scope>NUCLEOTIDE SEQUENCE</scope>
    <source>
        <strain evidence="5">ZCTH01-B2</strain>
    </source>
</reference>
<dbReference type="Proteomes" id="UP000732377">
    <property type="component" value="Unassembled WGS sequence"/>
</dbReference>
<keyword evidence="2" id="KW-0067">ATP-binding</keyword>
<protein>
    <recommendedName>
        <fullName evidence="4">ABC transporter domain-containing protein</fullName>
    </recommendedName>
</protein>
<dbReference type="SUPFAM" id="SSF52540">
    <property type="entry name" value="P-loop containing nucleoside triphosphate hydrolases"/>
    <property type="match status" value="2"/>
</dbReference>
<proteinExistence type="predicted"/>
<evidence type="ECO:0000259" key="4">
    <source>
        <dbReference type="PROSITE" id="PS50893"/>
    </source>
</evidence>
<dbReference type="CDD" id="cd03221">
    <property type="entry name" value="ABCF_EF-3"/>
    <property type="match status" value="2"/>
</dbReference>
<comment type="caution">
    <text evidence="5">The sequence shown here is derived from an EMBL/GenBank/DDBJ whole genome shotgun (WGS) entry which is preliminary data.</text>
</comment>
<dbReference type="FunFam" id="3.40.50.300:FF:000011">
    <property type="entry name" value="Putative ABC transporter ATP-binding component"/>
    <property type="match status" value="1"/>
</dbReference>
<evidence type="ECO:0000256" key="2">
    <source>
        <dbReference type="ARBA" id="ARBA00022840"/>
    </source>
</evidence>
<dbReference type="Pfam" id="PF00005">
    <property type="entry name" value="ABC_tran"/>
    <property type="match status" value="2"/>
</dbReference>
<evidence type="ECO:0000256" key="3">
    <source>
        <dbReference type="SAM" id="Coils"/>
    </source>
</evidence>
<dbReference type="InterPro" id="IPR051309">
    <property type="entry name" value="ABCF_ATPase"/>
</dbReference>
<sequence>MMTLQVRNLRKEFANRTVLDGVSFDLAQGERVGLVGRNGCGKSTLLRILAGELAPDEGTLHWIHPGAAWAYLSQEDRWDPDRPLGEQLGPVDPALLGRCGIDRSLLSRPAGALSGGQKTRAALAKVLAGSPELLLLDEPTNHLDTEGLDWLQDVLRRYRGTVLVVSHDRYFLDQVVTRILELENGRIREYPGNYTAYARQKQAERERAEAEYREYVRKKKQLEAAIRREREWANRAHNAKPDPTASVFQKGIDRNMARNHMRVAKARERRLERMKVEKPREPEHINLALRGGTDVARNLVLAEGLGFTYDGRRWLFRDASFYLQRGDRVAVLGSNGSGKTTLVRLLTGELKPTEGRLHVAPVKVGYLAQELETLDPRHTVLEEVSGGNPAPDQARIRTLLACLLFREEEVYKRVAVLSGGEKARLAVAKLLLAEPDLLVLDEPTNGLDLASRERVEEALADYPGTLILVSHDRYLVQRLADRILHIADGRLELFRGTYAEYAARGGTEKAPDAAEEILLLETRLAQLSAALAAPPEGEAEALEQEFIRVSRALRALKEKRA</sequence>
<dbReference type="InterPro" id="IPR003593">
    <property type="entry name" value="AAA+_ATPase"/>
</dbReference>
<dbReference type="NCBIfam" id="NF000355">
    <property type="entry name" value="ribo_prot_ABC_F"/>
    <property type="match status" value="1"/>
</dbReference>
<organism evidence="5 6">
    <name type="scientific">Symbiobacterium thermophilum</name>
    <dbReference type="NCBI Taxonomy" id="2734"/>
    <lineage>
        <taxon>Bacteria</taxon>
        <taxon>Bacillati</taxon>
        <taxon>Bacillota</taxon>
        <taxon>Clostridia</taxon>
        <taxon>Eubacteriales</taxon>
        <taxon>Symbiobacteriaceae</taxon>
        <taxon>Symbiobacterium</taxon>
    </lineage>
</organism>
<feature type="domain" description="ABC transporter" evidence="4">
    <location>
        <begin position="300"/>
        <end position="513"/>
    </location>
</feature>
<dbReference type="RefSeq" id="WP_273380122.1">
    <property type="nucleotide sequence ID" value="NZ_PIUK01000128.1"/>
</dbReference>
<dbReference type="Pfam" id="PF12848">
    <property type="entry name" value="ABC_tran_Xtn"/>
    <property type="match status" value="1"/>
</dbReference>
<dbReference type="InterPro" id="IPR003439">
    <property type="entry name" value="ABC_transporter-like_ATP-bd"/>
</dbReference>
<feature type="coiled-coil region" evidence="3">
    <location>
        <begin position="198"/>
        <end position="225"/>
    </location>
</feature>
<name>A0A953IAD0_SYMTR</name>
<accession>A0A953IAD0</accession>
<dbReference type="EMBL" id="PIUK01000128">
    <property type="protein sequence ID" value="MBY6277004.1"/>
    <property type="molecule type" value="Genomic_DNA"/>
</dbReference>
<feature type="domain" description="ABC transporter" evidence="4">
    <location>
        <begin position="4"/>
        <end position="209"/>
    </location>
</feature>
<dbReference type="Gene3D" id="3.40.50.300">
    <property type="entry name" value="P-loop containing nucleotide triphosphate hydrolases"/>
    <property type="match status" value="3"/>
</dbReference>
<dbReference type="GO" id="GO:0005524">
    <property type="term" value="F:ATP binding"/>
    <property type="evidence" value="ECO:0007669"/>
    <property type="project" value="UniProtKB-KW"/>
</dbReference>
<dbReference type="SMART" id="SM00382">
    <property type="entry name" value="AAA"/>
    <property type="match status" value="2"/>
</dbReference>
<dbReference type="PANTHER" id="PTHR42855:SF2">
    <property type="entry name" value="DRUG RESISTANCE ABC TRANSPORTER,ATP-BINDING PROTEIN"/>
    <property type="match status" value="1"/>
</dbReference>
<dbReference type="InterPro" id="IPR032781">
    <property type="entry name" value="ABC_tran_Xtn"/>
</dbReference>
<dbReference type="PROSITE" id="PS50893">
    <property type="entry name" value="ABC_TRANSPORTER_2"/>
    <property type="match status" value="2"/>
</dbReference>
<evidence type="ECO:0000256" key="1">
    <source>
        <dbReference type="ARBA" id="ARBA00022741"/>
    </source>
</evidence>
<dbReference type="GO" id="GO:0016887">
    <property type="term" value="F:ATP hydrolysis activity"/>
    <property type="evidence" value="ECO:0007669"/>
    <property type="project" value="InterPro"/>
</dbReference>
<dbReference type="InterPro" id="IPR017871">
    <property type="entry name" value="ABC_transporter-like_CS"/>
</dbReference>
<dbReference type="PANTHER" id="PTHR42855">
    <property type="entry name" value="ABC TRANSPORTER ATP-BINDING SUBUNIT"/>
    <property type="match status" value="1"/>
</dbReference>
<evidence type="ECO:0000313" key="6">
    <source>
        <dbReference type="Proteomes" id="UP000732377"/>
    </source>
</evidence>
<keyword evidence="1" id="KW-0547">Nucleotide-binding</keyword>